<dbReference type="AlphaFoldDB" id="A0A2A7SLT9"/>
<name>A0A2A7SLT9_9ENTE</name>
<dbReference type="Gene3D" id="3.30.70.100">
    <property type="match status" value="1"/>
</dbReference>
<dbReference type="Proteomes" id="UP000252797">
    <property type="component" value="Unassembled WGS sequence"/>
</dbReference>
<evidence type="ECO:0000313" key="6">
    <source>
        <dbReference type="Proteomes" id="UP000252797"/>
    </source>
</evidence>
<dbReference type="EMBL" id="UGIF01000002">
    <property type="protein sequence ID" value="STP29949.1"/>
    <property type="molecule type" value="Genomic_DNA"/>
</dbReference>
<dbReference type="OrthoDB" id="123158at2"/>
<dbReference type="InterPro" id="IPR011008">
    <property type="entry name" value="Dimeric_a/b-barrel"/>
</dbReference>
<protein>
    <submittedName>
        <fullName evidence="2 4">Antibiotic biosynthesis monooxygenase</fullName>
    </submittedName>
</protein>
<dbReference type="InterPro" id="IPR007138">
    <property type="entry name" value="ABM_dom"/>
</dbReference>
<evidence type="ECO:0000313" key="2">
    <source>
        <dbReference type="EMBL" id="PEH44468.1"/>
    </source>
</evidence>
<reference evidence="4 7" key="3">
    <citation type="submission" date="2018-06" db="EMBL/GenBank/DDBJ databases">
        <authorList>
            <consortium name="Pathogen Informatics"/>
            <person name="Doyle S."/>
        </authorList>
    </citation>
    <scope>NUCLEOTIDE SEQUENCE [LARGE SCALE GENOMIC DNA]</scope>
    <source>
        <strain evidence="4 7">NCTC8129</strain>
    </source>
</reference>
<dbReference type="RefSeq" id="WP_005876391.1">
    <property type="nucleotide sequence ID" value="NZ_CABGIQ010000011.1"/>
</dbReference>
<keyword evidence="2" id="KW-0560">Oxidoreductase</keyword>
<dbReference type="EMBL" id="PDEB01000004">
    <property type="protein sequence ID" value="PEH44468.1"/>
    <property type="molecule type" value="Genomic_DNA"/>
</dbReference>
<proteinExistence type="predicted"/>
<dbReference type="Proteomes" id="UP000254070">
    <property type="component" value="Unassembled WGS sequence"/>
</dbReference>
<dbReference type="KEGG" id="edu:LIU_06815"/>
<sequence length="110" mass="12908">MAITVNIYYSGKNGNAKRFAKEMISTGTVDAIRAEKGNLKYEYFFPMDDEETVLLIDSWTDQRAIDHHHDSPMMTRIAELREKYDLHMKVERYITDENGIPQEDSTFIRK</sequence>
<feature type="domain" description="ABM" evidence="1">
    <location>
        <begin position="3"/>
        <end position="94"/>
    </location>
</feature>
<reference evidence="2 5" key="2">
    <citation type="submission" date="2017-09" db="EMBL/GenBank/DDBJ databases">
        <title>FDA dAtabase for Regulatory Grade micrObial Sequences (FDA-ARGOS): Supporting development and validation of Infectious Disease Dx tests.</title>
        <authorList>
            <person name="Minogue T."/>
            <person name="Wolcott M."/>
            <person name="Wasieloski L."/>
            <person name="Aguilar W."/>
            <person name="Moore D."/>
            <person name="Tallon L.J."/>
            <person name="Sadzewicz L."/>
            <person name="Ott S."/>
            <person name="Zhao X."/>
            <person name="Nagaraj S."/>
            <person name="Vavikolanu K."/>
            <person name="Aluvathingal J."/>
            <person name="Nadendla S."/>
            <person name="Sichtig H."/>
        </authorList>
    </citation>
    <scope>NUCLEOTIDE SEQUENCE [LARGE SCALE GENOMIC DNA]</scope>
    <source>
        <strain evidence="2 5">FDAARGOS_396</strain>
    </source>
</reference>
<organism evidence="3 6">
    <name type="scientific">Enterococcus durans</name>
    <dbReference type="NCBI Taxonomy" id="53345"/>
    <lineage>
        <taxon>Bacteria</taxon>
        <taxon>Bacillati</taxon>
        <taxon>Bacillota</taxon>
        <taxon>Bacilli</taxon>
        <taxon>Lactobacillales</taxon>
        <taxon>Enterococcaceae</taxon>
        <taxon>Enterococcus</taxon>
    </lineage>
</organism>
<dbReference type="Pfam" id="PF03992">
    <property type="entry name" value="ABM"/>
    <property type="match status" value="1"/>
</dbReference>
<dbReference type="Proteomes" id="UP000220669">
    <property type="component" value="Unassembled WGS sequence"/>
</dbReference>
<dbReference type="PROSITE" id="PS51725">
    <property type="entry name" value="ABM"/>
    <property type="match status" value="1"/>
</dbReference>
<dbReference type="GO" id="GO:0004497">
    <property type="term" value="F:monooxygenase activity"/>
    <property type="evidence" value="ECO:0007669"/>
    <property type="project" value="UniProtKB-KW"/>
</dbReference>
<reference evidence="3 6" key="1">
    <citation type="submission" date="2015-06" db="EMBL/GenBank/DDBJ databases">
        <title>The Genome Sequence of Enterococcus durans 4EA1.</title>
        <authorList>
            <consortium name="The Broad Institute Genomics Platform"/>
            <consortium name="The Broad Institute Genome Sequencing Center for Infectious Disease"/>
            <person name="Earl A.M."/>
            <person name="Van Tyne D."/>
            <person name="Lebreton F."/>
            <person name="Saavedra J.T."/>
            <person name="Gilmore M.S."/>
            <person name="Manson Mcguire A."/>
            <person name="Clock S."/>
            <person name="Crupain M."/>
            <person name="Rangan U."/>
            <person name="Young S."/>
            <person name="Abouelleil A."/>
            <person name="Cao P."/>
            <person name="Chapman S.B."/>
            <person name="Griggs A."/>
            <person name="Priest M."/>
            <person name="Shea T."/>
            <person name="Wortman J."/>
            <person name="Nusbaum C."/>
            <person name="Birren B."/>
        </authorList>
    </citation>
    <scope>NUCLEOTIDE SEQUENCE [LARGE SCALE GENOMIC DNA]</scope>
    <source>
        <strain evidence="3 6">4EA1</strain>
    </source>
</reference>
<dbReference type="STRING" id="53345.LIU_06815"/>
<dbReference type="EMBL" id="LEPB01000004">
    <property type="protein sequence ID" value="RCA10366.1"/>
    <property type="molecule type" value="Genomic_DNA"/>
</dbReference>
<evidence type="ECO:0000313" key="5">
    <source>
        <dbReference type="Proteomes" id="UP000220669"/>
    </source>
</evidence>
<evidence type="ECO:0000313" key="3">
    <source>
        <dbReference type="EMBL" id="RCA10366.1"/>
    </source>
</evidence>
<keyword evidence="2" id="KW-0503">Monooxygenase</keyword>
<dbReference type="SUPFAM" id="SSF54909">
    <property type="entry name" value="Dimeric alpha+beta barrel"/>
    <property type="match status" value="1"/>
</dbReference>
<evidence type="ECO:0000313" key="4">
    <source>
        <dbReference type="EMBL" id="STP29949.1"/>
    </source>
</evidence>
<evidence type="ECO:0000313" key="7">
    <source>
        <dbReference type="Proteomes" id="UP000254070"/>
    </source>
</evidence>
<evidence type="ECO:0000259" key="1">
    <source>
        <dbReference type="PROSITE" id="PS51725"/>
    </source>
</evidence>
<gene>
    <name evidence="2" type="ORF">CRM96_05385</name>
    <name evidence="3" type="ORF">EA71_01116</name>
    <name evidence="4" type="ORF">NCTC8129_02182</name>
</gene>
<accession>A0A2A7SLT9</accession>
<dbReference type="GeneID" id="56743746"/>